<dbReference type="Gene3D" id="3.40.47.10">
    <property type="match status" value="1"/>
</dbReference>
<evidence type="ECO:0000313" key="10">
    <source>
        <dbReference type="Proteomes" id="UP000261540"/>
    </source>
</evidence>
<dbReference type="Pfam" id="PF16197">
    <property type="entry name" value="KAsynt_C_assoc"/>
    <property type="match status" value="1"/>
</dbReference>
<dbReference type="SUPFAM" id="SSF55048">
    <property type="entry name" value="Probable ACP-binding domain of malonyl-CoA ACP transacylase"/>
    <property type="match status" value="1"/>
</dbReference>
<feature type="region of interest" description="N-terminal hotdog fold" evidence="6">
    <location>
        <begin position="879"/>
        <end position="1002"/>
    </location>
</feature>
<feature type="domain" description="PKS/mFAS DH" evidence="8">
    <location>
        <begin position="879"/>
        <end position="1160"/>
    </location>
</feature>
<dbReference type="Pfam" id="PF00109">
    <property type="entry name" value="ketoacyl-synt"/>
    <property type="match status" value="1"/>
</dbReference>
<dbReference type="UniPathway" id="UPA00094"/>
<dbReference type="InterPro" id="IPR020807">
    <property type="entry name" value="PKS_DH"/>
</dbReference>
<dbReference type="KEGG" id="pki:111844819"/>
<dbReference type="OrthoDB" id="329835at2759"/>
<dbReference type="InterPro" id="IPR050444">
    <property type="entry name" value="Polyketide_Synthase"/>
</dbReference>
<sequence length="1437" mass="158055">MGVTGEEIAVVGIGCNFPGGEGLDNFWKVLQAGRNCAVQVPGERFDCTHWYDPDDSKPGKSRTERASLIDGFNEFDHKFFSIDDDEAGLMDPQQKLLLECSYRALEDAGIPVEKVSGTSTGVFIGLMNRDYEQSMAAISPSVINHRNSTGTAMSIAANRISYTFDLTGPSLAIDTACSSSLVALHLAIQAIKNGDCEMALCGGVSSIMEPWTFVALSKAKMISPDGTSKPFSQHANGYGRGEGCGIVLLKPLKKALSDLDHVWGVITTSAVNQDGHSVTPITKPSVVQQKELLQMVYTDIDPSHIQYVEAHGTGTLVGDSTEAESISTVIAKGRSAGSAPLCMGSVKGNIGHTESAAGMAGLIKVLLMMHHEVIVPSVFYSEDSASIDAQALCVKVPVSAEKWEVSGPFGRAAGVNCFGFGGTNAHAVVREHKTVCSSQSKHLPVIVTLSGSSEKSLTLMMASTAQWISSDDTDHLPDLAYTSTCRRTHAKHKYRKAFLASSLSHLEEQLTSSLKKKIVPSKADPKVVFVFCGNGVTYKGMCKQLLREEPVFRDKIKEMDGILQKYSQASIFEMLDSDGNFSEADEVQPLLLAIQIAINCLLTHWGIKPDAIIGHSVGEVAAAHCSGLLSLEDTVKVIYYRSSLQRRVNSGKMLVVGNIEVSEIEKLLAAYAGRICLAAKNSPRSCTLAGDADAVDGLQQELQSSFPNKNLFIRVLNVTTAYHSHIMDPILTEVEKSIGSLQENETVAELFSTVTGKAFCKGEFSTGKYWARNIREPVVFDQTLKAAAEGRKNVIFVEIGPRPALQRNIIETLGEDAIVFSTAQPGKDHVAMLNVVCRLFELGVPVNWEQFYRGYEALPTPYPRYEFDRTKKSLSAKTQAGNGSGHPVLTNIGPNSFLCNLSSESTSYLYDHKNNGVPIIPGAFYVELALASFIASSKPKVPLNSLDLNISFQNPFVLSHNSPAITVQLDAGENEKTVKIYSSSATYASGSIKHRPTITTKRQNVSLDGIFKRCTSVLQSEEFYDIVNQLGFQYDSVFRNIGDLYRGEEFIEVVTLVKLPDAILNHLHDYCIHPVVLDYFMQMAAVIGIDRSRARPMFPSLVGSLTISEPLQEEMFLYVHKTQNEADFFDVCGYFLDRKGQVLAELKHVRITYIGSEPSDVKDLFFEYKFDVTDEEKPNTSNKCKAFVFADDMGLADELKQHLHPDSTYVLPRNERELSNGNAGDFLSKFDFPNKKYEDILFMWGIRNITDLDTESTLEHLVNCCEDFRQIVLKLTEEYFPRSIRVITYRSTEKTVDQITPGFVLSGLTRSLAAEVELITFQFIDVGSLSKNDIQALSQVIHSYPSAKYPEAIVSQGQIYTLTLSNTSFKALDKRSVCQSQSECFTIQTADPYRVSNLSAIPFSDPDTQVKEQMVEVQLSKICVHSSDFFPVTLSDL</sequence>
<dbReference type="Pfam" id="PF00698">
    <property type="entry name" value="Acyl_transf_1"/>
    <property type="match status" value="1"/>
</dbReference>
<dbReference type="InterPro" id="IPR049552">
    <property type="entry name" value="PKS_DH_N"/>
</dbReference>
<dbReference type="InterPro" id="IPR016036">
    <property type="entry name" value="Malonyl_transacylase_ACP-bd"/>
</dbReference>
<proteinExistence type="predicted"/>
<protein>
    <submittedName>
        <fullName evidence="9">Phthiocerol/phenolphthiocerol synthesis polyketide synthase type I PpsD-like</fullName>
    </submittedName>
</protein>
<dbReference type="Proteomes" id="UP000261540">
    <property type="component" value="Unplaced"/>
</dbReference>
<feature type="region of interest" description="C-terminal hotdog fold" evidence="6">
    <location>
        <begin position="1015"/>
        <end position="1160"/>
    </location>
</feature>
<comment type="catalytic activity">
    <reaction evidence="5">
        <text>holo-[ACP] + malonyl-CoA = malonyl-[ACP] + CoA</text>
        <dbReference type="Rhea" id="RHEA:41792"/>
        <dbReference type="Rhea" id="RHEA-COMP:9623"/>
        <dbReference type="Rhea" id="RHEA-COMP:9685"/>
        <dbReference type="ChEBI" id="CHEBI:57287"/>
        <dbReference type="ChEBI" id="CHEBI:57384"/>
        <dbReference type="ChEBI" id="CHEBI:64479"/>
        <dbReference type="ChEBI" id="CHEBI:78449"/>
        <dbReference type="EC" id="2.3.1.39"/>
    </reaction>
    <physiologicalReaction direction="left-to-right" evidence="5">
        <dbReference type="Rhea" id="RHEA:41793"/>
    </physiologicalReaction>
</comment>
<dbReference type="GO" id="GO:0004314">
    <property type="term" value="F:[acyl-carrier-protein] S-malonyltransferase activity"/>
    <property type="evidence" value="ECO:0007669"/>
    <property type="project" value="UniProtKB-EC"/>
</dbReference>
<dbReference type="SUPFAM" id="SSF52151">
    <property type="entry name" value="FabD/lysophospholipase-like"/>
    <property type="match status" value="1"/>
</dbReference>
<dbReference type="InterPro" id="IPR018201">
    <property type="entry name" value="Ketoacyl_synth_AS"/>
</dbReference>
<dbReference type="InterPro" id="IPR016039">
    <property type="entry name" value="Thiolase-like"/>
</dbReference>
<dbReference type="PROSITE" id="PS52019">
    <property type="entry name" value="PKS_MFAS_DH"/>
    <property type="match status" value="1"/>
</dbReference>
<keyword evidence="3" id="KW-0597">Phosphoprotein</keyword>
<dbReference type="SUPFAM" id="SSF53901">
    <property type="entry name" value="Thiolase-like"/>
    <property type="match status" value="1"/>
</dbReference>
<evidence type="ECO:0000256" key="3">
    <source>
        <dbReference type="ARBA" id="ARBA00022553"/>
    </source>
</evidence>
<evidence type="ECO:0000313" key="9">
    <source>
        <dbReference type="Ensembl" id="ENSPKIP00000027815.1"/>
    </source>
</evidence>
<dbReference type="InterPro" id="IPR020841">
    <property type="entry name" value="PKS_Beta-ketoAc_synthase_dom"/>
</dbReference>
<dbReference type="PANTHER" id="PTHR45681:SF8">
    <property type="entry name" value="CARRIER DOMAIN-CONTAINING PROTEIN"/>
    <property type="match status" value="1"/>
</dbReference>
<evidence type="ECO:0000259" key="7">
    <source>
        <dbReference type="PROSITE" id="PS52004"/>
    </source>
</evidence>
<feature type="active site" description="Proton acceptor; for dehydratase activity" evidence="6">
    <location>
        <position position="912"/>
    </location>
</feature>
<dbReference type="CDD" id="cd00833">
    <property type="entry name" value="PKS"/>
    <property type="match status" value="1"/>
</dbReference>
<dbReference type="GO" id="GO:0004315">
    <property type="term" value="F:3-oxoacyl-[acyl-carrier-protein] synthase activity"/>
    <property type="evidence" value="ECO:0007669"/>
    <property type="project" value="InterPro"/>
</dbReference>
<evidence type="ECO:0000256" key="6">
    <source>
        <dbReference type="PROSITE-ProRule" id="PRU01363"/>
    </source>
</evidence>
<dbReference type="InterPro" id="IPR016035">
    <property type="entry name" value="Acyl_Trfase/lysoPLipase"/>
</dbReference>
<evidence type="ECO:0000256" key="2">
    <source>
        <dbReference type="ARBA" id="ARBA00022450"/>
    </source>
</evidence>
<dbReference type="SMART" id="SM00827">
    <property type="entry name" value="PKS_AT"/>
    <property type="match status" value="1"/>
</dbReference>
<evidence type="ECO:0000256" key="1">
    <source>
        <dbReference type="ARBA" id="ARBA00005194"/>
    </source>
</evidence>
<dbReference type="Ensembl" id="ENSPKIT00000008587.1">
    <property type="protein sequence ID" value="ENSPKIP00000027815.1"/>
    <property type="gene ID" value="ENSPKIG00000009713.1"/>
</dbReference>
<dbReference type="InterPro" id="IPR049900">
    <property type="entry name" value="PKS_mFAS_DH"/>
</dbReference>
<dbReference type="SMART" id="SM00825">
    <property type="entry name" value="PKS_KS"/>
    <property type="match status" value="1"/>
</dbReference>
<dbReference type="PROSITE" id="PS52004">
    <property type="entry name" value="KS3_2"/>
    <property type="match status" value="1"/>
</dbReference>
<reference evidence="9" key="2">
    <citation type="submission" date="2025-09" db="UniProtKB">
        <authorList>
            <consortium name="Ensembl"/>
        </authorList>
    </citation>
    <scope>IDENTIFICATION</scope>
</reference>
<feature type="active site" description="Proton donor; for dehydratase activity" evidence="6">
    <location>
        <position position="1078"/>
    </location>
</feature>
<dbReference type="GeneTree" id="ENSGT00940000164060"/>
<dbReference type="Gene3D" id="3.40.366.10">
    <property type="entry name" value="Malonyl-Coenzyme A Acyl Carrier Protein, domain 2"/>
    <property type="match status" value="1"/>
</dbReference>
<accession>A0A3B3SC66</accession>
<name>A0A3B3SC66_9TELE</name>
<evidence type="ECO:0000259" key="8">
    <source>
        <dbReference type="PROSITE" id="PS52019"/>
    </source>
</evidence>
<evidence type="ECO:0000256" key="5">
    <source>
        <dbReference type="ARBA" id="ARBA00048404"/>
    </source>
</evidence>
<dbReference type="Gene3D" id="3.10.129.110">
    <property type="entry name" value="Polyketide synthase dehydratase"/>
    <property type="match status" value="1"/>
</dbReference>
<feature type="domain" description="Ketosynthase family 3 (KS3)" evidence="7">
    <location>
        <begin position="5"/>
        <end position="431"/>
    </location>
</feature>
<dbReference type="InterPro" id="IPR049551">
    <property type="entry name" value="PKS_DH_C"/>
</dbReference>
<evidence type="ECO:0000256" key="4">
    <source>
        <dbReference type="ARBA" id="ARBA00022679"/>
    </source>
</evidence>
<dbReference type="Pfam" id="PF02801">
    <property type="entry name" value="Ketoacyl-synt_C"/>
    <property type="match status" value="1"/>
</dbReference>
<dbReference type="SMART" id="SM00826">
    <property type="entry name" value="PKS_DH"/>
    <property type="match status" value="1"/>
</dbReference>
<dbReference type="Pfam" id="PF21089">
    <property type="entry name" value="PKS_DH_N"/>
    <property type="match status" value="1"/>
</dbReference>
<dbReference type="PANTHER" id="PTHR45681">
    <property type="entry name" value="POLYKETIDE SYNTHASE 44-RELATED"/>
    <property type="match status" value="1"/>
</dbReference>
<keyword evidence="2" id="KW-0596">Phosphopantetheine</keyword>
<keyword evidence="4" id="KW-0808">Transferase</keyword>
<dbReference type="InterPro" id="IPR014030">
    <property type="entry name" value="Ketoacyl_synth_N"/>
</dbReference>
<dbReference type="InterPro" id="IPR014043">
    <property type="entry name" value="Acyl_transferase_dom"/>
</dbReference>
<keyword evidence="10" id="KW-1185">Reference proteome</keyword>
<dbReference type="PROSITE" id="PS00606">
    <property type="entry name" value="KS3_1"/>
    <property type="match status" value="1"/>
</dbReference>
<dbReference type="InterPro" id="IPR032821">
    <property type="entry name" value="PKS_assoc"/>
</dbReference>
<reference evidence="9" key="1">
    <citation type="submission" date="2025-08" db="UniProtKB">
        <authorList>
            <consortium name="Ensembl"/>
        </authorList>
    </citation>
    <scope>IDENTIFICATION</scope>
</reference>
<organism evidence="9 10">
    <name type="scientific">Paramormyrops kingsleyae</name>
    <dbReference type="NCBI Taxonomy" id="1676925"/>
    <lineage>
        <taxon>Eukaryota</taxon>
        <taxon>Metazoa</taxon>
        <taxon>Chordata</taxon>
        <taxon>Craniata</taxon>
        <taxon>Vertebrata</taxon>
        <taxon>Euteleostomi</taxon>
        <taxon>Actinopterygii</taxon>
        <taxon>Neopterygii</taxon>
        <taxon>Teleostei</taxon>
        <taxon>Osteoglossocephala</taxon>
        <taxon>Osteoglossomorpha</taxon>
        <taxon>Osteoglossiformes</taxon>
        <taxon>Mormyridae</taxon>
        <taxon>Paramormyrops</taxon>
    </lineage>
</organism>
<dbReference type="InterPro" id="IPR014031">
    <property type="entry name" value="Ketoacyl_synth_C"/>
</dbReference>
<dbReference type="InterPro" id="IPR001227">
    <property type="entry name" value="Ac_transferase_dom_sf"/>
</dbReference>
<comment type="pathway">
    <text evidence="1">Lipid metabolism; fatty acid biosynthesis.</text>
</comment>
<dbReference type="Gene3D" id="3.30.70.3290">
    <property type="match status" value="1"/>
</dbReference>
<dbReference type="STRING" id="1676925.ENSPKIP00000027815"/>
<dbReference type="InterPro" id="IPR042104">
    <property type="entry name" value="PKS_dehydratase_sf"/>
</dbReference>
<dbReference type="Pfam" id="PF14765">
    <property type="entry name" value="PS-DH"/>
    <property type="match status" value="1"/>
</dbReference>
<dbReference type="GO" id="GO:0006633">
    <property type="term" value="P:fatty acid biosynthetic process"/>
    <property type="evidence" value="ECO:0007669"/>
    <property type="project" value="UniProtKB-UniPathway"/>
</dbReference>